<sequence length="132" mass="15158">MGQYFHFNLERAGEMQKSVIIVRTCNVISQAEINSKHSEYVAQPCHPNGANIDEADIRITARKLLNSDQAQDLFVIIKSNLVHSKKVKDAQVAAFVKHVIKYLDPEVDIKHLQKSLEQQLEIMDCFVRYIHL</sequence>
<dbReference type="AlphaFoldDB" id="A0A128FKR7"/>
<protein>
    <submittedName>
        <fullName evidence="1">Uncharacterized protein</fullName>
    </submittedName>
</protein>
<evidence type="ECO:0000313" key="2">
    <source>
        <dbReference type="Proteomes" id="UP000073601"/>
    </source>
</evidence>
<keyword evidence="2" id="KW-1185">Reference proteome</keyword>
<reference evidence="2" key="1">
    <citation type="submission" date="2016-02" db="EMBL/GenBank/DDBJ databases">
        <authorList>
            <person name="Rodrigo-Torres Lidia"/>
            <person name="Arahal R.David."/>
        </authorList>
    </citation>
    <scope>NUCLEOTIDE SEQUENCE [LARGE SCALE GENOMIC DNA]</scope>
    <source>
        <strain evidence="2">CECT 8713</strain>
    </source>
</reference>
<organism evidence="1 2">
    <name type="scientific">Grimontia marina</name>
    <dbReference type="NCBI Taxonomy" id="646534"/>
    <lineage>
        <taxon>Bacteria</taxon>
        <taxon>Pseudomonadati</taxon>
        <taxon>Pseudomonadota</taxon>
        <taxon>Gammaproteobacteria</taxon>
        <taxon>Vibrionales</taxon>
        <taxon>Vibrionaceae</taxon>
        <taxon>Grimontia</taxon>
    </lineage>
</organism>
<proteinExistence type="predicted"/>
<name>A0A128FKR7_9GAMM</name>
<dbReference type="RefSeq" id="WP_062715083.1">
    <property type="nucleotide sequence ID" value="NZ_CAWRCI010000089.1"/>
</dbReference>
<accession>A0A128FKR7</accession>
<dbReference type="Proteomes" id="UP000073601">
    <property type="component" value="Unassembled WGS sequence"/>
</dbReference>
<dbReference type="OrthoDB" id="5917674at2"/>
<dbReference type="EMBL" id="FIZY01000089">
    <property type="protein sequence ID" value="CZF86864.1"/>
    <property type="molecule type" value="Genomic_DNA"/>
</dbReference>
<gene>
    <name evidence="1" type="ORF">GMA8713_04903</name>
</gene>
<evidence type="ECO:0000313" key="1">
    <source>
        <dbReference type="EMBL" id="CZF86864.1"/>
    </source>
</evidence>